<evidence type="ECO:0000256" key="2">
    <source>
        <dbReference type="ARBA" id="ARBA00022692"/>
    </source>
</evidence>
<sequence length="451" mass="51033">MEVNVTQYTLTMDSMTTTQANTTAMTTTSLPELMAGHVTSSYPRLVVTLILTSMSSNSSMNSTSNYGPSHYEYYIIIPFLTIIIGLSIVGLLGNLFTIIVIVHNKNMRTTTNYYLLSLAVSDFLVFLLTSPTEILSVLQMYPWVLGDFLCRTRYYFIEACTYTTVLNITTFTVERYIAICHPIKAKTMIKKSRVIKIIVLIWIISFIIALPAATVFIVQVMDASKPQLSVMCFYKSDHAREMLDKFYIYSALVLFVIPMTLISILYSLIARVLSRSELKDGQRNSSFKRRGNCNGRLKTSSFRVDATTRRRKQVVKMLVSSAALLLFEEQDLEMEPSMKRDQIFVPQDDDNSVKIVDEDEDTDELLTIEDDLDKLLKLDKATPKKSPKPQLLPKPKPPPKPTAETKNVAKDEKEDLFSMATGDASGGFGQDDIMKYIKDNTDEKEVTLDLF</sequence>
<keyword evidence="12" id="KW-1185">Reference proteome</keyword>
<accession>A0ABM0M0F8</accession>
<proteinExistence type="inferred from homology"/>
<comment type="similarity">
    <text evidence="8">Belongs to the G-protein coupled receptor 1 family.</text>
</comment>
<evidence type="ECO:0000259" key="11">
    <source>
        <dbReference type="PROSITE" id="PS50262"/>
    </source>
</evidence>
<dbReference type="PROSITE" id="PS50262">
    <property type="entry name" value="G_PROTEIN_RECEP_F1_2"/>
    <property type="match status" value="1"/>
</dbReference>
<keyword evidence="6 8" id="KW-0675">Receptor</keyword>
<feature type="region of interest" description="Disordered" evidence="9">
    <location>
        <begin position="378"/>
        <end position="431"/>
    </location>
</feature>
<feature type="transmembrane region" description="Helical" evidence="10">
    <location>
        <begin position="154"/>
        <end position="173"/>
    </location>
</feature>
<evidence type="ECO:0000256" key="9">
    <source>
        <dbReference type="SAM" id="MobiDB-lite"/>
    </source>
</evidence>
<gene>
    <name evidence="13" type="primary">LOC102808741</name>
</gene>
<dbReference type="InterPro" id="IPR000276">
    <property type="entry name" value="GPCR_Rhodpsn"/>
</dbReference>
<protein>
    <submittedName>
        <fullName evidence="13">Neuropeptides capa receptor-like</fullName>
    </submittedName>
</protein>
<dbReference type="SUPFAM" id="SSF81321">
    <property type="entry name" value="Family A G protein-coupled receptor-like"/>
    <property type="match status" value="1"/>
</dbReference>
<dbReference type="PRINTS" id="PR00237">
    <property type="entry name" value="GPCRRHODOPSN"/>
</dbReference>
<evidence type="ECO:0000256" key="5">
    <source>
        <dbReference type="ARBA" id="ARBA00023136"/>
    </source>
</evidence>
<dbReference type="PANTHER" id="PTHR24243">
    <property type="entry name" value="G-PROTEIN COUPLED RECEPTOR"/>
    <property type="match status" value="1"/>
</dbReference>
<dbReference type="InterPro" id="IPR017452">
    <property type="entry name" value="GPCR_Rhodpsn_7TM"/>
</dbReference>
<dbReference type="GeneID" id="102808741"/>
<feature type="domain" description="G-protein coupled receptors family 1 profile" evidence="11">
    <location>
        <begin position="93"/>
        <end position="327"/>
    </location>
</feature>
<feature type="compositionally biased region" description="Basic and acidic residues" evidence="9">
    <location>
        <begin position="407"/>
        <end position="416"/>
    </location>
</feature>
<evidence type="ECO:0000313" key="13">
    <source>
        <dbReference type="RefSeq" id="XP_006813499.1"/>
    </source>
</evidence>
<feature type="transmembrane region" description="Helical" evidence="10">
    <location>
        <begin position="73"/>
        <end position="101"/>
    </location>
</feature>
<comment type="subcellular location">
    <subcellularLocation>
        <location evidence="1">Membrane</location>
        <topology evidence="1">Multi-pass membrane protein</topology>
    </subcellularLocation>
</comment>
<evidence type="ECO:0000256" key="10">
    <source>
        <dbReference type="SAM" id="Phobius"/>
    </source>
</evidence>
<evidence type="ECO:0000313" key="12">
    <source>
        <dbReference type="Proteomes" id="UP000694865"/>
    </source>
</evidence>
<dbReference type="Gene3D" id="1.20.1070.10">
    <property type="entry name" value="Rhodopsin 7-helix transmembrane proteins"/>
    <property type="match status" value="1"/>
</dbReference>
<dbReference type="PANTHER" id="PTHR24243:SF208">
    <property type="entry name" value="PYROKININ-1 RECEPTOR"/>
    <property type="match status" value="1"/>
</dbReference>
<feature type="transmembrane region" description="Helical" evidence="10">
    <location>
        <begin position="113"/>
        <end position="134"/>
    </location>
</feature>
<dbReference type="RefSeq" id="XP_006813499.1">
    <property type="nucleotide sequence ID" value="XM_006813436.1"/>
</dbReference>
<dbReference type="Proteomes" id="UP000694865">
    <property type="component" value="Unplaced"/>
</dbReference>
<evidence type="ECO:0000256" key="4">
    <source>
        <dbReference type="ARBA" id="ARBA00023040"/>
    </source>
</evidence>
<keyword evidence="3 10" id="KW-1133">Transmembrane helix</keyword>
<feature type="transmembrane region" description="Helical" evidence="10">
    <location>
        <begin position="246"/>
        <end position="269"/>
    </location>
</feature>
<keyword evidence="4 8" id="KW-0297">G-protein coupled receptor</keyword>
<name>A0ABM0M0F8_SACKO</name>
<evidence type="ECO:0000256" key="3">
    <source>
        <dbReference type="ARBA" id="ARBA00022989"/>
    </source>
</evidence>
<feature type="transmembrane region" description="Helical" evidence="10">
    <location>
        <begin position="194"/>
        <end position="221"/>
    </location>
</feature>
<organism evidence="12 13">
    <name type="scientific">Saccoglossus kowalevskii</name>
    <name type="common">Acorn worm</name>
    <dbReference type="NCBI Taxonomy" id="10224"/>
    <lineage>
        <taxon>Eukaryota</taxon>
        <taxon>Metazoa</taxon>
        <taxon>Hemichordata</taxon>
        <taxon>Enteropneusta</taxon>
        <taxon>Harrimaniidae</taxon>
        <taxon>Saccoglossus</taxon>
    </lineage>
</organism>
<dbReference type="SMART" id="SM01381">
    <property type="entry name" value="7TM_GPCR_Srsx"/>
    <property type="match status" value="1"/>
</dbReference>
<feature type="compositionally biased region" description="Pro residues" evidence="9">
    <location>
        <begin position="390"/>
        <end position="401"/>
    </location>
</feature>
<keyword evidence="2 8" id="KW-0812">Transmembrane</keyword>
<keyword evidence="7 8" id="KW-0807">Transducer</keyword>
<dbReference type="Pfam" id="PF00001">
    <property type="entry name" value="7tm_1"/>
    <property type="match status" value="1"/>
</dbReference>
<keyword evidence="5 10" id="KW-0472">Membrane</keyword>
<reference evidence="13" key="1">
    <citation type="submission" date="2025-08" db="UniProtKB">
        <authorList>
            <consortium name="RefSeq"/>
        </authorList>
    </citation>
    <scope>IDENTIFICATION</scope>
    <source>
        <tissue evidence="13">Testes</tissue>
    </source>
</reference>
<evidence type="ECO:0000256" key="1">
    <source>
        <dbReference type="ARBA" id="ARBA00004141"/>
    </source>
</evidence>
<evidence type="ECO:0000256" key="8">
    <source>
        <dbReference type="RuleBase" id="RU000688"/>
    </source>
</evidence>
<evidence type="ECO:0000256" key="7">
    <source>
        <dbReference type="ARBA" id="ARBA00023224"/>
    </source>
</evidence>
<evidence type="ECO:0000256" key="6">
    <source>
        <dbReference type="ARBA" id="ARBA00023170"/>
    </source>
</evidence>
<dbReference type="PROSITE" id="PS00237">
    <property type="entry name" value="G_PROTEIN_RECEP_F1_1"/>
    <property type="match status" value="1"/>
</dbReference>